<dbReference type="Proteomes" id="UP000202440">
    <property type="component" value="Chromosome"/>
</dbReference>
<organism evidence="2 3">
    <name type="scientific">Bacterioplanes sanyensis</name>
    <dbReference type="NCBI Taxonomy" id="1249553"/>
    <lineage>
        <taxon>Bacteria</taxon>
        <taxon>Pseudomonadati</taxon>
        <taxon>Pseudomonadota</taxon>
        <taxon>Gammaproteobacteria</taxon>
        <taxon>Oceanospirillales</taxon>
        <taxon>Oceanospirillaceae</taxon>
        <taxon>Bacterioplanes</taxon>
    </lineage>
</organism>
<feature type="chain" id="PRO_5012126504" evidence="1">
    <location>
        <begin position="22"/>
        <end position="105"/>
    </location>
</feature>
<keyword evidence="1" id="KW-0732">Signal</keyword>
<gene>
    <name evidence="2" type="ORF">CHH28_02095</name>
</gene>
<dbReference type="EMBL" id="CP022530">
    <property type="protein sequence ID" value="ASP37537.1"/>
    <property type="molecule type" value="Genomic_DNA"/>
</dbReference>
<dbReference type="KEGG" id="bsan:CHH28_02095"/>
<accession>A0A222FEL7</accession>
<proteinExistence type="predicted"/>
<sequence>MKWLLITLAVALAGCASQPAAQDKIQPEVQRMAQQNGESRQPVLLRLTQAASESQLQQLRDLGVVLGAVTGPIVSASIPTVQLSSVAALPFVERIEASRQRPKKH</sequence>
<name>A0A222FEL7_9GAMM</name>
<evidence type="ECO:0000256" key="1">
    <source>
        <dbReference type="SAM" id="SignalP"/>
    </source>
</evidence>
<dbReference type="AlphaFoldDB" id="A0A222FEL7"/>
<dbReference type="PROSITE" id="PS51257">
    <property type="entry name" value="PROKAR_LIPOPROTEIN"/>
    <property type="match status" value="1"/>
</dbReference>
<dbReference type="RefSeq" id="WP_094058755.1">
    <property type="nucleotide sequence ID" value="NZ_CP022530.1"/>
</dbReference>
<feature type="signal peptide" evidence="1">
    <location>
        <begin position="1"/>
        <end position="21"/>
    </location>
</feature>
<evidence type="ECO:0000313" key="3">
    <source>
        <dbReference type="Proteomes" id="UP000202440"/>
    </source>
</evidence>
<protein>
    <submittedName>
        <fullName evidence="2">Uncharacterized protein</fullName>
    </submittedName>
</protein>
<reference evidence="2 3" key="1">
    <citation type="submission" date="2017-07" db="EMBL/GenBank/DDBJ databases">
        <title>Annotated genome sequence of Bacterioplanes sanyensis isolated from Red Sea.</title>
        <authorList>
            <person name="Rehman Z.U."/>
        </authorList>
    </citation>
    <scope>NUCLEOTIDE SEQUENCE [LARGE SCALE GENOMIC DNA]</scope>
    <source>
        <strain evidence="2 3">NV9</strain>
    </source>
</reference>
<evidence type="ECO:0000313" key="2">
    <source>
        <dbReference type="EMBL" id="ASP37537.1"/>
    </source>
</evidence>
<keyword evidence="3" id="KW-1185">Reference proteome</keyword>